<dbReference type="Pfam" id="PF02417">
    <property type="entry name" value="Chromate_transp"/>
    <property type="match status" value="1"/>
</dbReference>
<name>A0A017H3Z2_9FUSO</name>
<dbReference type="PANTHER" id="PTHR43663:SF1">
    <property type="entry name" value="CHROMATE TRANSPORTER"/>
    <property type="match status" value="1"/>
</dbReference>
<reference evidence="7 8" key="1">
    <citation type="submission" date="2013-08" db="EMBL/GenBank/DDBJ databases">
        <title>An opportunistic ruminal bacterium that causes liver abscesses in cattle.</title>
        <authorList>
            <person name="Benahmed F.H."/>
            <person name="Rasmussen M."/>
            <person name="Harbottle H."/>
            <person name="Soppet D."/>
            <person name="Nagaraja T.G."/>
            <person name="Davidson M."/>
        </authorList>
    </citation>
    <scope>NUCLEOTIDE SEQUENCE [LARGE SCALE GENOMIC DNA]</scope>
    <source>
        <strain evidence="7 8">B35</strain>
    </source>
</reference>
<protein>
    <submittedName>
        <fullName evidence="7">Chromate transporter</fullName>
    </submittedName>
</protein>
<keyword evidence="3" id="KW-1003">Cell membrane</keyword>
<evidence type="ECO:0000256" key="6">
    <source>
        <dbReference type="ARBA" id="ARBA00023136"/>
    </source>
</evidence>
<sequence>MKLLLELFITFCKIGFFTFGGGYAMISFMEENCIEKKKWISHEDMMNVTVIAESTPGPIAINCATFIGYKQAGLIGAVISTLGMVFPSFIVIFIISIFFDNFLKIQWIAHALKGIKIYVGILILNAAVTMLKKMPKNKLSQGIVFCAAMMMLLIFLFSLRISSVLLMLFFGVFSLVFMLITENKRGKRGDKK</sequence>
<dbReference type="OrthoDB" id="9788907at2"/>
<dbReference type="RefSeq" id="WP_035902966.1">
    <property type="nucleotide sequence ID" value="NZ_AOJP01000010.1"/>
</dbReference>
<organism evidence="7 8">
    <name type="scientific">Fusobacterium necrophorum subsp. funduliforme B35</name>
    <dbReference type="NCBI Taxonomy" id="1226633"/>
    <lineage>
        <taxon>Bacteria</taxon>
        <taxon>Fusobacteriati</taxon>
        <taxon>Fusobacteriota</taxon>
        <taxon>Fusobacteriia</taxon>
        <taxon>Fusobacteriales</taxon>
        <taxon>Fusobacteriaceae</taxon>
        <taxon>Fusobacterium</taxon>
    </lineage>
</organism>
<evidence type="ECO:0000256" key="4">
    <source>
        <dbReference type="ARBA" id="ARBA00022692"/>
    </source>
</evidence>
<evidence type="ECO:0000313" key="7">
    <source>
        <dbReference type="EMBL" id="KID49761.1"/>
    </source>
</evidence>
<dbReference type="AlphaFoldDB" id="A0A017H3Z2"/>
<comment type="caution">
    <text evidence="7">The sequence shown here is derived from an EMBL/GenBank/DDBJ whole genome shotgun (WGS) entry which is preliminary data.</text>
</comment>
<evidence type="ECO:0000313" key="8">
    <source>
        <dbReference type="Proteomes" id="UP000031184"/>
    </source>
</evidence>
<dbReference type="GO" id="GO:0015109">
    <property type="term" value="F:chromate transmembrane transporter activity"/>
    <property type="evidence" value="ECO:0007669"/>
    <property type="project" value="InterPro"/>
</dbReference>
<dbReference type="Proteomes" id="UP000031184">
    <property type="component" value="Unassembled WGS sequence"/>
</dbReference>
<gene>
    <name evidence="7" type="ORF">C095_03020</name>
</gene>
<comment type="similarity">
    <text evidence="2">Belongs to the chromate ion transporter (CHR) (TC 2.A.51) family.</text>
</comment>
<proteinExistence type="inferred from homology"/>
<evidence type="ECO:0000256" key="2">
    <source>
        <dbReference type="ARBA" id="ARBA00005262"/>
    </source>
</evidence>
<accession>A0A017H3Z2</accession>
<keyword evidence="4" id="KW-0812">Transmembrane</keyword>
<evidence type="ECO:0000256" key="1">
    <source>
        <dbReference type="ARBA" id="ARBA00004651"/>
    </source>
</evidence>
<dbReference type="InterPro" id="IPR052518">
    <property type="entry name" value="CHR_Transporter"/>
</dbReference>
<keyword evidence="5" id="KW-1133">Transmembrane helix</keyword>
<dbReference type="GO" id="GO:0005886">
    <property type="term" value="C:plasma membrane"/>
    <property type="evidence" value="ECO:0007669"/>
    <property type="project" value="UniProtKB-SubCell"/>
</dbReference>
<evidence type="ECO:0000256" key="3">
    <source>
        <dbReference type="ARBA" id="ARBA00022475"/>
    </source>
</evidence>
<dbReference type="InterPro" id="IPR003370">
    <property type="entry name" value="Chromate_transpt"/>
</dbReference>
<dbReference type="EMBL" id="AUZI01000011">
    <property type="protein sequence ID" value="KID49761.1"/>
    <property type="molecule type" value="Genomic_DNA"/>
</dbReference>
<dbReference type="PANTHER" id="PTHR43663">
    <property type="entry name" value="CHROMATE TRANSPORT PROTEIN-RELATED"/>
    <property type="match status" value="1"/>
</dbReference>
<comment type="subcellular location">
    <subcellularLocation>
        <location evidence="1">Cell membrane</location>
        <topology evidence="1">Multi-pass membrane protein</topology>
    </subcellularLocation>
</comment>
<dbReference type="PATRIC" id="fig|1226633.4.peg.602"/>
<evidence type="ECO:0000256" key="5">
    <source>
        <dbReference type="ARBA" id="ARBA00022989"/>
    </source>
</evidence>
<keyword evidence="6" id="KW-0472">Membrane</keyword>